<dbReference type="GeneID" id="19953374"/>
<dbReference type="OMA" id="CPAHIIA"/>
<dbReference type="Pfam" id="PF22946">
    <property type="entry name" value="SPEF2_D5"/>
    <property type="match status" value="1"/>
</dbReference>
<name>T0RBS1_SAPDV</name>
<dbReference type="STRING" id="1156394.T0RBS1"/>
<protein>
    <recommendedName>
        <fullName evidence="2">Calponin-homology (CH) domain-containing protein</fullName>
    </recommendedName>
</protein>
<sequence>MSELLLRWLNDEVQLSVVVTEFEATFASGYLLGEVLFKANQQHNFGDFVSSDSADAKIVNFCLLEPSMRALGIRMDPVIATSVMNEASGAATKLLYQLKTAIARAHRSGTVSCRPYAPGGVLPIHNVPGRLPKTVFDPIKHESFEHAIRLHVKAQDELKREKYLGPRTYKVAAAAQLTLDRVAQKAAYHEHLEATRQQRLHLTKIQREFTQITTEGETEAWAAATAKKRERERRKARYKKLVATRAAERQATALATAKDQVTNGIATFEATLTETKTLKPSKGLQLPTQLSIGYGIRSLRTTFKNVDVTVPTSPTPMPSVGAKRRQRELRGDIQRKRRARFLKACDNHQRARNDDVVQAALEATLLRATTTEVHLETKEANVVAYMDIVTENRARRNAQYAQRAETDVVESARRDATAYGMLHHRFTDAVQAQCERAERLTTAMAAAAAETNIAIAHHVLDRVVDLALATATYRETSTWILPSDVFVPPPTWQEMLAFGVHAPDELFAAGFASSDAESVLNACEIERHVTSTRHALVTESRLESDATLPAPSFVYGKLPREHVLGEVVAACRARTTSPTLAPPRVPFPAFALKLALLGKPFAGRKTCAALLATQYNLAPVSVHALLETAMATKSDVGVVAKDLLSAGQSIPNALYLTLLERAIRSIDPSEKRGWILTDFVASLDEAMDLERVLSGHVPAPTPTPTRSDHLAVPLPPPALPLNHYLGKSGLDLVFRLEVDRTKVFRHCLGKLMDPVTGARFHMQDAPPTEADARSRLCPWRDPTIATEALSLFSHAYDVAMPSLLAWFAPYGTLRTVSGDDLVGAMSDYIDAFLHGAAATESANCLEMEARANDAMAAEEGRQGAVARHDETLRLALESEAAAAQTLRAGEDAKLKKDELVALRVGVEAAHQSVLEATQAAHAFLLADRHGDSANLPLHFSVVPEVDLAALGCGVWEASDSQYKRTLEHGFSMLRAYRSRVEAHAVNVLSEMTAFARRPDAKQGMLDAFQYDFNNSVLDDMRFDASTKAELHVRVDTLLDQLGAVLDAKGAEALALLETLLRDQWKEDALTSIQLVGTMLFQAEVDLFHASVTVITDAVAGFEVGLVKSLDDGKIPLLPLGKDPAEDEKEAVVAPTKASAAAKKKVVVEAEVVPLTPAQEVAAAFQKAKDTLAIVASKALKLPNVPGTATPSGASTAPPPTTKKEKEAGTATPVAKKDTIASSNAIAGVGFEYDYVLSRLAALQDRVLDTMGYVDLVLTSLETDLRAFVSSRLGYEKDAMLSLVKCIRDAIEHDESLPFRLLLEPRPTARTPPLRQEVLDVQARIDSSVRVIAKPSVPLYPSVEHWDDMYLNTRQLNGVMAMLRELATATLGHSVEFVPRATLNEGFARLASRPTTTLPRAWRRRLSKLGAYFDTKHSGLVKAFPDVAKVLQAKHRVDEMVLHL</sequence>
<dbReference type="InterPro" id="IPR052634">
    <property type="entry name" value="Sperm_flagellar-bone_growth"/>
</dbReference>
<dbReference type="PANTHER" id="PTHR14919">
    <property type="entry name" value="KPL2-RELATED"/>
    <property type="match status" value="1"/>
</dbReference>
<dbReference type="OrthoDB" id="62528at2759"/>
<dbReference type="InterPro" id="IPR010441">
    <property type="entry name" value="CH_2"/>
</dbReference>
<dbReference type="GO" id="GO:0005737">
    <property type="term" value="C:cytoplasm"/>
    <property type="evidence" value="ECO:0007669"/>
    <property type="project" value="UniProtKB-ARBA"/>
</dbReference>
<feature type="compositionally biased region" description="Low complexity" evidence="1">
    <location>
        <begin position="1185"/>
        <end position="1195"/>
    </location>
</feature>
<proteinExistence type="predicted"/>
<evidence type="ECO:0000259" key="2">
    <source>
        <dbReference type="PROSITE" id="PS50021"/>
    </source>
</evidence>
<dbReference type="Proteomes" id="UP000030762">
    <property type="component" value="Unassembled WGS sequence"/>
</dbReference>
<dbReference type="Pfam" id="PF00406">
    <property type="entry name" value="ADK"/>
    <property type="match status" value="1"/>
</dbReference>
<dbReference type="InterPro" id="IPR001715">
    <property type="entry name" value="CH_dom"/>
</dbReference>
<dbReference type="SUPFAM" id="SSF52540">
    <property type="entry name" value="P-loop containing nucleoside triphosphate hydrolases"/>
    <property type="match status" value="1"/>
</dbReference>
<evidence type="ECO:0000256" key="1">
    <source>
        <dbReference type="SAM" id="MobiDB-lite"/>
    </source>
</evidence>
<dbReference type="PANTHER" id="PTHR14919:SF0">
    <property type="entry name" value="SPERM FLAGELLAR PROTEIN 2"/>
    <property type="match status" value="1"/>
</dbReference>
<gene>
    <name evidence="3" type="ORF">SDRG_12647</name>
</gene>
<dbReference type="VEuPathDB" id="FungiDB:SDRG_12647"/>
<evidence type="ECO:0000313" key="3">
    <source>
        <dbReference type="EMBL" id="EQC29643.1"/>
    </source>
</evidence>
<evidence type="ECO:0000313" key="4">
    <source>
        <dbReference type="Proteomes" id="UP000030762"/>
    </source>
</evidence>
<dbReference type="InterPro" id="IPR054517">
    <property type="entry name" value="SPEF2_D5"/>
</dbReference>
<reference evidence="3 4" key="1">
    <citation type="submission" date="2012-04" db="EMBL/GenBank/DDBJ databases">
        <title>The Genome Sequence of Saprolegnia declina VS20.</title>
        <authorList>
            <consortium name="The Broad Institute Genome Sequencing Platform"/>
            <person name="Russ C."/>
            <person name="Nusbaum C."/>
            <person name="Tyler B."/>
            <person name="van West P."/>
            <person name="Dieguez-Uribeondo J."/>
            <person name="de Bruijn I."/>
            <person name="Tripathy S."/>
            <person name="Jiang R."/>
            <person name="Young S.K."/>
            <person name="Zeng Q."/>
            <person name="Gargeya S."/>
            <person name="Fitzgerald M."/>
            <person name="Haas B."/>
            <person name="Abouelleil A."/>
            <person name="Alvarado L."/>
            <person name="Arachchi H.M."/>
            <person name="Berlin A."/>
            <person name="Chapman S.B."/>
            <person name="Goldberg J."/>
            <person name="Griggs A."/>
            <person name="Gujja S."/>
            <person name="Hansen M."/>
            <person name="Howarth C."/>
            <person name="Imamovic A."/>
            <person name="Larimer J."/>
            <person name="McCowen C."/>
            <person name="Montmayeur A."/>
            <person name="Murphy C."/>
            <person name="Neiman D."/>
            <person name="Pearson M."/>
            <person name="Priest M."/>
            <person name="Roberts A."/>
            <person name="Saif S."/>
            <person name="Shea T."/>
            <person name="Sisk P."/>
            <person name="Sykes S."/>
            <person name="Wortman J."/>
            <person name="Nusbaum C."/>
            <person name="Birren B."/>
        </authorList>
    </citation>
    <scope>NUCLEOTIDE SEQUENCE [LARGE SCALE GENOMIC DNA]</scope>
    <source>
        <strain evidence="3 4">VS20</strain>
    </source>
</reference>
<keyword evidence="4" id="KW-1185">Reference proteome</keyword>
<dbReference type="EMBL" id="JH767182">
    <property type="protein sequence ID" value="EQC29643.1"/>
    <property type="molecule type" value="Genomic_DNA"/>
</dbReference>
<dbReference type="RefSeq" id="XP_008616947.1">
    <property type="nucleotide sequence ID" value="XM_008618725.1"/>
</dbReference>
<dbReference type="InterPro" id="IPR036872">
    <property type="entry name" value="CH_dom_sf"/>
</dbReference>
<feature type="domain" description="Calponin-homology (CH)" evidence="2">
    <location>
        <begin position="1"/>
        <end position="103"/>
    </location>
</feature>
<dbReference type="Gene3D" id="3.40.50.300">
    <property type="entry name" value="P-loop containing nucleotide triphosphate hydrolases"/>
    <property type="match status" value="1"/>
</dbReference>
<accession>T0RBS1</accession>
<dbReference type="InterPro" id="IPR027417">
    <property type="entry name" value="P-loop_NTPase"/>
</dbReference>
<dbReference type="eggNOG" id="KOG3078">
    <property type="taxonomic scope" value="Eukaryota"/>
</dbReference>
<dbReference type="InParanoid" id="T0RBS1"/>
<organism evidence="3 4">
    <name type="scientific">Saprolegnia diclina (strain VS20)</name>
    <dbReference type="NCBI Taxonomy" id="1156394"/>
    <lineage>
        <taxon>Eukaryota</taxon>
        <taxon>Sar</taxon>
        <taxon>Stramenopiles</taxon>
        <taxon>Oomycota</taxon>
        <taxon>Saprolegniomycetes</taxon>
        <taxon>Saprolegniales</taxon>
        <taxon>Saprolegniaceae</taxon>
        <taxon>Saprolegnia</taxon>
    </lineage>
</organism>
<dbReference type="Gene3D" id="1.10.418.10">
    <property type="entry name" value="Calponin-like domain"/>
    <property type="match status" value="1"/>
</dbReference>
<feature type="region of interest" description="Disordered" evidence="1">
    <location>
        <begin position="1185"/>
        <end position="1213"/>
    </location>
</feature>
<dbReference type="PROSITE" id="PS50021">
    <property type="entry name" value="CH"/>
    <property type="match status" value="1"/>
</dbReference>
<dbReference type="Pfam" id="PF06294">
    <property type="entry name" value="CH_2"/>
    <property type="match status" value="1"/>
</dbReference>